<dbReference type="STRING" id="990268.JCM19235_1294"/>
<gene>
    <name evidence="2" type="ORF">JCM19235_1294</name>
</gene>
<proteinExistence type="predicted"/>
<reference evidence="2 3" key="1">
    <citation type="submission" date="2014-09" db="EMBL/GenBank/DDBJ databases">
        <title>Vibrio maritimus JCM 19235. (C45) whole genome shotgun sequence.</title>
        <authorList>
            <person name="Sawabe T."/>
            <person name="Meirelles P."/>
            <person name="Nakanishi M."/>
            <person name="Sayaka M."/>
            <person name="Hattori M."/>
            <person name="Ohkuma M."/>
        </authorList>
    </citation>
    <scope>NUCLEOTIDE SEQUENCE [LARGE SCALE GENOMIC DNA]</scope>
    <source>
        <strain evidence="3">JCM19235</strain>
    </source>
</reference>
<keyword evidence="3" id="KW-1185">Reference proteome</keyword>
<dbReference type="Proteomes" id="UP000029228">
    <property type="component" value="Unassembled WGS sequence"/>
</dbReference>
<sequence>MGEQSMTGTLIREDAQTYTLDSSNRPIPAPQEFFEDMMHSERRFVGRDTITTPLAKVVVSTIFLGIKQDNGTFFETRILGGEFNDSHWQYNTYDQALNGHEQIVSAFHDNQ</sequence>
<accession>A0A090S8A0</accession>
<feature type="compositionally biased region" description="Polar residues" evidence="1">
    <location>
        <begin position="16"/>
        <end position="25"/>
    </location>
</feature>
<name>A0A090S8A0_9VIBR</name>
<comment type="caution">
    <text evidence="2">The sequence shown here is derived from an EMBL/GenBank/DDBJ whole genome shotgun (WGS) entry which is preliminary data.</text>
</comment>
<dbReference type="AlphaFoldDB" id="A0A090S8A0"/>
<protein>
    <submittedName>
        <fullName evidence="2">Uncharacterized protein</fullName>
    </submittedName>
</protein>
<reference evidence="2 3" key="2">
    <citation type="submission" date="2014-09" db="EMBL/GenBank/DDBJ databases">
        <authorList>
            <consortium name="NBRP consortium"/>
            <person name="Sawabe T."/>
            <person name="Meirelles P."/>
            <person name="Nakanishi M."/>
            <person name="Sayaka M."/>
            <person name="Hattori M."/>
            <person name="Ohkuma M."/>
        </authorList>
    </citation>
    <scope>NUCLEOTIDE SEQUENCE [LARGE SCALE GENOMIC DNA]</scope>
    <source>
        <strain evidence="3">JCM19235</strain>
    </source>
</reference>
<evidence type="ECO:0000313" key="2">
    <source>
        <dbReference type="EMBL" id="GAL22993.1"/>
    </source>
</evidence>
<dbReference type="EMBL" id="BBMR01000017">
    <property type="protein sequence ID" value="GAL22993.1"/>
    <property type="molecule type" value="Genomic_DNA"/>
</dbReference>
<evidence type="ECO:0000256" key="1">
    <source>
        <dbReference type="SAM" id="MobiDB-lite"/>
    </source>
</evidence>
<organism evidence="2 3">
    <name type="scientific">Vibrio maritimus</name>
    <dbReference type="NCBI Taxonomy" id="990268"/>
    <lineage>
        <taxon>Bacteria</taxon>
        <taxon>Pseudomonadati</taxon>
        <taxon>Pseudomonadota</taxon>
        <taxon>Gammaproteobacteria</taxon>
        <taxon>Vibrionales</taxon>
        <taxon>Vibrionaceae</taxon>
        <taxon>Vibrio</taxon>
    </lineage>
</organism>
<evidence type="ECO:0000313" key="3">
    <source>
        <dbReference type="Proteomes" id="UP000029228"/>
    </source>
</evidence>
<feature type="region of interest" description="Disordered" evidence="1">
    <location>
        <begin position="1"/>
        <end position="26"/>
    </location>
</feature>